<dbReference type="InterPro" id="IPR041407">
    <property type="entry name" value="MazG_C"/>
</dbReference>
<comment type="caution">
    <text evidence="2">The sequence shown here is derived from an EMBL/GenBank/DDBJ whole genome shotgun (WGS) entry which is preliminary data.</text>
</comment>
<evidence type="ECO:0000259" key="1">
    <source>
        <dbReference type="Pfam" id="PF18722"/>
    </source>
</evidence>
<dbReference type="CDD" id="cd11541">
    <property type="entry name" value="NTP-PPase_u4"/>
    <property type="match status" value="1"/>
</dbReference>
<dbReference type="InterPro" id="IPR011379">
    <property type="entry name" value="MazG-related_GP37"/>
</dbReference>
<accession>A0ABR5JPI6</accession>
<dbReference type="SUPFAM" id="SSF101386">
    <property type="entry name" value="all-alpha NTP pyrophosphatases"/>
    <property type="match status" value="1"/>
</dbReference>
<dbReference type="Gene3D" id="1.10.287.1080">
    <property type="entry name" value="MazG-like"/>
    <property type="match status" value="1"/>
</dbReference>
<name>A0ABR5JPI6_9PSED</name>
<keyword evidence="3" id="KW-1185">Reference proteome</keyword>
<evidence type="ECO:0000313" key="2">
    <source>
        <dbReference type="EMBL" id="KOP59351.1"/>
    </source>
</evidence>
<reference evidence="2 3" key="2">
    <citation type="submission" date="2015-09" db="EMBL/GenBank/DDBJ databases">
        <title>Genome analysis of Pseudomonas syringae pv. porri LMG.</title>
        <authorList>
            <person name="Rombouts S."/>
        </authorList>
    </citation>
    <scope>NUCLEOTIDE SEQUENCE [LARGE SCALE GENOMIC DNA]</scope>
    <source>
        <strain evidence="2 3">LMG 28496</strain>
    </source>
</reference>
<reference evidence="2 3" key="1">
    <citation type="submission" date="2014-12" db="EMBL/GenBank/DDBJ databases">
        <authorList>
            <person name="Baeyen S."/>
        </authorList>
    </citation>
    <scope>NUCLEOTIDE SEQUENCE [LARGE SCALE GENOMIC DNA]</scope>
    <source>
        <strain evidence="2 3">LMG 28496</strain>
    </source>
</reference>
<dbReference type="EMBL" id="JUEU01000133">
    <property type="protein sequence ID" value="KOP59351.1"/>
    <property type="molecule type" value="Genomic_DNA"/>
</dbReference>
<dbReference type="RefSeq" id="WP_053479772.1">
    <property type="nucleotide sequence ID" value="NZ_JTHM01000019.1"/>
</dbReference>
<gene>
    <name evidence="2" type="ORF">OX90_11935</name>
</gene>
<dbReference type="Proteomes" id="UP000037201">
    <property type="component" value="Unassembled WGS sequence"/>
</dbReference>
<feature type="domain" description="MazG C-terminal" evidence="1">
    <location>
        <begin position="210"/>
        <end position="397"/>
    </location>
</feature>
<sequence>MAKPMPQPASLSLPEYRLKAFKTNQFEQNADGFQNIKFGYFGEVGGLLSAVKKSGRDNLAVSAHDLAAEELGDALWYLINIASALTVDPDQLGDQCIKLLRSRFEECDQAPVTPVTFRHIDSLMEVRRAPGSIDRSTQLGSLAYHAGILTRTTYAEYQSMGQGPRAEHMGTHLAELAIVCASFDLKLEEVAKANLEKIHSRWPGEEGVYPKQFDAGHPSHEQFPPLFEIEFIERGTRENGHVVQSLNGVFIGDPLTDNSNEPDDYRFHDVFHLAYVAFLGWSPVLRGLLKRKRKSVSKTDENEDGARAMIIEEGIATWIFNHAEGQNFYADERRRSLDYGVLKQIRGMVEGYEVDKCQLWQWERAIMAGFEIFLKIRHHRGGTVVVDVLNHTMEFFPPTKN</sequence>
<protein>
    <recommendedName>
        <fullName evidence="1">MazG C-terminal domain-containing protein</fullName>
    </recommendedName>
</protein>
<proteinExistence type="predicted"/>
<organism evidence="2 3">
    <name type="scientific">Pseudomonas coronafaciens pv. porri</name>
    <dbReference type="NCBI Taxonomy" id="83964"/>
    <lineage>
        <taxon>Bacteria</taxon>
        <taxon>Pseudomonadati</taxon>
        <taxon>Pseudomonadota</taxon>
        <taxon>Gammaproteobacteria</taxon>
        <taxon>Pseudomonadales</taxon>
        <taxon>Pseudomonadaceae</taxon>
        <taxon>Pseudomonas</taxon>
        <taxon>Pseudomonas coronafaciens</taxon>
    </lineage>
</organism>
<dbReference type="Pfam" id="PF18722">
    <property type="entry name" value="MazG_C"/>
    <property type="match status" value="1"/>
</dbReference>
<evidence type="ECO:0000313" key="3">
    <source>
        <dbReference type="Proteomes" id="UP000037201"/>
    </source>
</evidence>